<dbReference type="STRING" id="1302272.FC96_GL002045"/>
<keyword evidence="2" id="KW-0732">Signal</keyword>
<dbReference type="Gene3D" id="3.10.450.40">
    <property type="match status" value="2"/>
</dbReference>
<evidence type="ECO:0000256" key="1">
    <source>
        <dbReference type="SAM" id="MobiDB-lite"/>
    </source>
</evidence>
<dbReference type="AlphaFoldDB" id="A0A0R1HMM2"/>
<evidence type="ECO:0000256" key="2">
    <source>
        <dbReference type="SAM" id="SignalP"/>
    </source>
</evidence>
<dbReference type="Pfam" id="PF03413">
    <property type="entry name" value="PepSY"/>
    <property type="match status" value="2"/>
</dbReference>
<dbReference type="EMBL" id="AZCX01000005">
    <property type="protein sequence ID" value="KRK47840.1"/>
    <property type="molecule type" value="Genomic_DNA"/>
</dbReference>
<accession>A0A0R1HMM2</accession>
<name>A0A0R1HMM2_9LACO</name>
<evidence type="ECO:0000259" key="3">
    <source>
        <dbReference type="Pfam" id="PF03413"/>
    </source>
</evidence>
<feature type="chain" id="PRO_5038923031" description="PepSY domain-containing protein" evidence="2">
    <location>
        <begin position="22"/>
        <end position="206"/>
    </location>
</feature>
<feature type="domain" description="PepSY" evidence="3">
    <location>
        <begin position="145"/>
        <end position="202"/>
    </location>
</feature>
<comment type="caution">
    <text evidence="4">The sequence shown here is derived from an EMBL/GenBank/DDBJ whole genome shotgun (WGS) entry which is preliminary data.</text>
</comment>
<feature type="compositionally biased region" description="Low complexity" evidence="1">
    <location>
        <begin position="25"/>
        <end position="54"/>
    </location>
</feature>
<organism evidence="4 5">
    <name type="scientific">Secundilactobacillus kimchicus JCM 15530</name>
    <dbReference type="NCBI Taxonomy" id="1302272"/>
    <lineage>
        <taxon>Bacteria</taxon>
        <taxon>Bacillati</taxon>
        <taxon>Bacillota</taxon>
        <taxon>Bacilli</taxon>
        <taxon>Lactobacillales</taxon>
        <taxon>Lactobacillaceae</taxon>
        <taxon>Secundilactobacillus</taxon>
    </lineage>
</organism>
<protein>
    <recommendedName>
        <fullName evidence="3">PepSY domain-containing protein</fullName>
    </recommendedName>
</protein>
<keyword evidence="5" id="KW-1185">Reference proteome</keyword>
<dbReference type="Proteomes" id="UP000050911">
    <property type="component" value="Unassembled WGS sequence"/>
</dbReference>
<dbReference type="PROSITE" id="PS51257">
    <property type="entry name" value="PROKAR_LIPOPROTEIN"/>
    <property type="match status" value="1"/>
</dbReference>
<sequence>MKWQLSVAIAATLLLAGCSTTDNGSKNASSQQSTNSQSSVSSSSNSSTTKSTASNKSLTNLAFSPTDAIKKFQDKYPKAAITDLSIEKDSGQYQYEITGGHGHSEYTLDLDAKSGAVLDTESETIDIDGEDDNFADNALNLKNLISLNKAVSAAQPKVRHATATEAALKQKGNVTYWEIQFNKGQKQPDVHVDAHSGKVLAVDQDD</sequence>
<dbReference type="InterPro" id="IPR025711">
    <property type="entry name" value="PepSY"/>
</dbReference>
<reference evidence="4 5" key="1">
    <citation type="journal article" date="2015" name="Genome Announc.">
        <title>Expanding the biotechnology potential of lactobacilli through comparative genomics of 213 strains and associated genera.</title>
        <authorList>
            <person name="Sun Z."/>
            <person name="Harris H.M."/>
            <person name="McCann A."/>
            <person name="Guo C."/>
            <person name="Argimon S."/>
            <person name="Zhang W."/>
            <person name="Yang X."/>
            <person name="Jeffery I.B."/>
            <person name="Cooney J.C."/>
            <person name="Kagawa T.F."/>
            <person name="Liu W."/>
            <person name="Song Y."/>
            <person name="Salvetti E."/>
            <person name="Wrobel A."/>
            <person name="Rasinkangas P."/>
            <person name="Parkhill J."/>
            <person name="Rea M.C."/>
            <person name="O'Sullivan O."/>
            <person name="Ritari J."/>
            <person name="Douillard F.P."/>
            <person name="Paul Ross R."/>
            <person name="Yang R."/>
            <person name="Briner A.E."/>
            <person name="Felis G.E."/>
            <person name="de Vos W.M."/>
            <person name="Barrangou R."/>
            <person name="Klaenhammer T.R."/>
            <person name="Caufield P.W."/>
            <person name="Cui Y."/>
            <person name="Zhang H."/>
            <person name="O'Toole P.W."/>
        </authorList>
    </citation>
    <scope>NUCLEOTIDE SEQUENCE [LARGE SCALE GENOMIC DNA]</scope>
    <source>
        <strain evidence="4 5">JCM 15530</strain>
    </source>
</reference>
<dbReference type="RefSeq" id="WP_056942590.1">
    <property type="nucleotide sequence ID" value="NZ_AZCX01000005.1"/>
</dbReference>
<evidence type="ECO:0000313" key="4">
    <source>
        <dbReference type="EMBL" id="KRK47840.1"/>
    </source>
</evidence>
<feature type="region of interest" description="Disordered" evidence="1">
    <location>
        <begin position="24"/>
        <end position="54"/>
    </location>
</feature>
<proteinExistence type="predicted"/>
<feature type="signal peptide" evidence="2">
    <location>
        <begin position="1"/>
        <end position="21"/>
    </location>
</feature>
<gene>
    <name evidence="4" type="ORF">FC96_GL002045</name>
</gene>
<feature type="domain" description="PepSY" evidence="3">
    <location>
        <begin position="64"/>
        <end position="121"/>
    </location>
</feature>
<evidence type="ECO:0000313" key="5">
    <source>
        <dbReference type="Proteomes" id="UP000050911"/>
    </source>
</evidence>
<dbReference type="PATRIC" id="fig|1302272.5.peg.2090"/>